<evidence type="ECO:0000313" key="2">
    <source>
        <dbReference type="Proteomes" id="UP000499080"/>
    </source>
</evidence>
<protein>
    <submittedName>
        <fullName evidence="1">Uncharacterized protein</fullName>
    </submittedName>
</protein>
<reference evidence="1 2" key="1">
    <citation type="journal article" date="2019" name="Sci. Rep.">
        <title>Orb-weaving spider Araneus ventricosus genome elucidates the spidroin gene catalogue.</title>
        <authorList>
            <person name="Kono N."/>
            <person name="Nakamura H."/>
            <person name="Ohtoshi R."/>
            <person name="Moran D.A.P."/>
            <person name="Shinohara A."/>
            <person name="Yoshida Y."/>
            <person name="Fujiwara M."/>
            <person name="Mori M."/>
            <person name="Tomita M."/>
            <person name="Arakawa K."/>
        </authorList>
    </citation>
    <scope>NUCLEOTIDE SEQUENCE [LARGE SCALE GENOMIC DNA]</scope>
</reference>
<dbReference type="EMBL" id="BGPR01060105">
    <property type="protein sequence ID" value="GBO36039.1"/>
    <property type="molecule type" value="Genomic_DNA"/>
</dbReference>
<evidence type="ECO:0000313" key="1">
    <source>
        <dbReference type="EMBL" id="GBO36039.1"/>
    </source>
</evidence>
<comment type="caution">
    <text evidence="1">The sequence shown here is derived from an EMBL/GenBank/DDBJ whole genome shotgun (WGS) entry which is preliminary data.</text>
</comment>
<keyword evidence="2" id="KW-1185">Reference proteome</keyword>
<organism evidence="1 2">
    <name type="scientific">Araneus ventricosus</name>
    <name type="common">Orbweaver spider</name>
    <name type="synonym">Epeira ventricosa</name>
    <dbReference type="NCBI Taxonomy" id="182803"/>
    <lineage>
        <taxon>Eukaryota</taxon>
        <taxon>Metazoa</taxon>
        <taxon>Ecdysozoa</taxon>
        <taxon>Arthropoda</taxon>
        <taxon>Chelicerata</taxon>
        <taxon>Arachnida</taxon>
        <taxon>Araneae</taxon>
        <taxon>Araneomorphae</taxon>
        <taxon>Entelegynae</taxon>
        <taxon>Araneoidea</taxon>
        <taxon>Araneidae</taxon>
        <taxon>Araneus</taxon>
    </lineage>
</organism>
<dbReference type="AlphaFoldDB" id="A0A4Y2WFR7"/>
<proteinExistence type="predicted"/>
<sequence>MRTTPELSLPFPNFYTTPTGGHLILDGFNAHQTRLHVVSPVESGFEPGTLRPQTDIKVRKACRYSSAHGGFSSDPSSSSSLCSLDVISSKPINGGFSSDPSSSSSSCSVTSSHRNLSLKVNC</sequence>
<gene>
    <name evidence="1" type="ORF">AVEN_264701_1</name>
</gene>
<accession>A0A4Y2WFR7</accession>
<dbReference type="Proteomes" id="UP000499080">
    <property type="component" value="Unassembled WGS sequence"/>
</dbReference>
<name>A0A4Y2WFR7_ARAVE</name>